<organism evidence="5 6">
    <name type="scientific">Sporomusa termitida</name>
    <dbReference type="NCBI Taxonomy" id="2377"/>
    <lineage>
        <taxon>Bacteria</taxon>
        <taxon>Bacillati</taxon>
        <taxon>Bacillota</taxon>
        <taxon>Negativicutes</taxon>
        <taxon>Selenomonadales</taxon>
        <taxon>Sporomusaceae</taxon>
        <taxon>Sporomusa</taxon>
    </lineage>
</organism>
<dbReference type="EMBL" id="CP036259">
    <property type="protein sequence ID" value="QDR82999.1"/>
    <property type="molecule type" value="Genomic_DNA"/>
</dbReference>
<dbReference type="PANTHER" id="PTHR30349">
    <property type="entry name" value="PHAGE INTEGRASE-RELATED"/>
    <property type="match status" value="1"/>
</dbReference>
<evidence type="ECO:0000256" key="3">
    <source>
        <dbReference type="ARBA" id="ARBA00023172"/>
    </source>
</evidence>
<feature type="domain" description="Tyr recombinase" evidence="4">
    <location>
        <begin position="175"/>
        <end position="375"/>
    </location>
</feature>
<sequence length="391" mass="44563">MLMAKRANGEGTICRHSNGLWMAAVTIGRDAATGKSIRKYCYGKTKAEVQQKKDALIEQSRGPVYIDADKVTVGQWVEKWLNIYARASVRENTFMGYRSIVTTHNQPHLGAIKLQKLRGIDIQYMINYIRDHGGSPRLAELAFAILRIALNKAFNEELLHRLPFKIVTLPRKRRTEFTPLTTQEWARLFAAAKADPEMYTVLSLEWATGITRSELLGLKWIDFNFSNDTVSIQRAAIITDKGLKLDDTKTDARRRVLPLPEVTMQEIRLHQERQNILIKSRGRSWQKNNLVFPDNNGRIQDPKKWSQRFKLTAQAAGLTLTFHKLRHDHASRLSANGASIKDAQYRLGHSTTQMLLNVYTHQRISGGQEQIALWLNSSFPAAPNNHETPLN</sequence>
<dbReference type="AlphaFoldDB" id="A0A517E066"/>
<evidence type="ECO:0000256" key="1">
    <source>
        <dbReference type="ARBA" id="ARBA00022908"/>
    </source>
</evidence>
<dbReference type="KEGG" id="sted:SPTER_44520"/>
<dbReference type="GO" id="GO:0015074">
    <property type="term" value="P:DNA integration"/>
    <property type="evidence" value="ECO:0007669"/>
    <property type="project" value="UniProtKB-KW"/>
</dbReference>
<dbReference type="GO" id="GO:0006310">
    <property type="term" value="P:DNA recombination"/>
    <property type="evidence" value="ECO:0007669"/>
    <property type="project" value="UniProtKB-KW"/>
</dbReference>
<dbReference type="InterPro" id="IPR010998">
    <property type="entry name" value="Integrase_recombinase_N"/>
</dbReference>
<dbReference type="Pfam" id="PF14659">
    <property type="entry name" value="Phage_int_SAM_3"/>
    <property type="match status" value="1"/>
</dbReference>
<dbReference type="InterPro" id="IPR011010">
    <property type="entry name" value="DNA_brk_join_enz"/>
</dbReference>
<dbReference type="Gene3D" id="1.10.443.10">
    <property type="entry name" value="Intergrase catalytic core"/>
    <property type="match status" value="1"/>
</dbReference>
<dbReference type="PANTHER" id="PTHR30349:SF91">
    <property type="entry name" value="INTA PROTEIN"/>
    <property type="match status" value="1"/>
</dbReference>
<keyword evidence="1" id="KW-0229">DNA integration</keyword>
<dbReference type="Pfam" id="PF00589">
    <property type="entry name" value="Phage_integrase"/>
    <property type="match status" value="1"/>
</dbReference>
<keyword evidence="6" id="KW-1185">Reference proteome</keyword>
<dbReference type="InterPro" id="IPR002104">
    <property type="entry name" value="Integrase_catalytic"/>
</dbReference>
<keyword evidence="3" id="KW-0233">DNA recombination</keyword>
<evidence type="ECO:0000313" key="5">
    <source>
        <dbReference type="EMBL" id="QDR82999.1"/>
    </source>
</evidence>
<dbReference type="GO" id="GO:0003677">
    <property type="term" value="F:DNA binding"/>
    <property type="evidence" value="ECO:0007669"/>
    <property type="project" value="UniProtKB-KW"/>
</dbReference>
<reference evidence="5 6" key="1">
    <citation type="submission" date="2019-02" db="EMBL/GenBank/DDBJ databases">
        <title>Closed genome of Sporomusa termitida DSM 4440.</title>
        <authorList>
            <person name="Poehlein A."/>
            <person name="Daniel R."/>
        </authorList>
    </citation>
    <scope>NUCLEOTIDE SEQUENCE [LARGE SCALE GENOMIC DNA]</scope>
    <source>
        <strain evidence="5 6">DSM 4440</strain>
    </source>
</reference>
<gene>
    <name evidence="5" type="ORF">SPTER_44520</name>
</gene>
<accession>A0A517E066</accession>
<dbReference type="InterPro" id="IPR004107">
    <property type="entry name" value="Integrase_SAM-like_N"/>
</dbReference>
<name>A0A517E066_9FIRM</name>
<evidence type="ECO:0000259" key="4">
    <source>
        <dbReference type="PROSITE" id="PS51898"/>
    </source>
</evidence>
<dbReference type="Proteomes" id="UP000320776">
    <property type="component" value="Chromosome"/>
</dbReference>
<evidence type="ECO:0000313" key="6">
    <source>
        <dbReference type="Proteomes" id="UP000320776"/>
    </source>
</evidence>
<dbReference type="SUPFAM" id="SSF56349">
    <property type="entry name" value="DNA breaking-rejoining enzymes"/>
    <property type="match status" value="1"/>
</dbReference>
<dbReference type="Gene3D" id="1.10.150.130">
    <property type="match status" value="1"/>
</dbReference>
<dbReference type="CDD" id="cd01189">
    <property type="entry name" value="INT_ICEBs1_C_like"/>
    <property type="match status" value="1"/>
</dbReference>
<dbReference type="InterPro" id="IPR013762">
    <property type="entry name" value="Integrase-like_cat_sf"/>
</dbReference>
<evidence type="ECO:0000256" key="2">
    <source>
        <dbReference type="ARBA" id="ARBA00023125"/>
    </source>
</evidence>
<dbReference type="PROSITE" id="PS51898">
    <property type="entry name" value="TYR_RECOMBINASE"/>
    <property type="match status" value="1"/>
</dbReference>
<proteinExistence type="predicted"/>
<keyword evidence="2" id="KW-0238">DNA-binding</keyword>
<dbReference type="InterPro" id="IPR050090">
    <property type="entry name" value="Tyrosine_recombinase_XerCD"/>
</dbReference>
<protein>
    <submittedName>
        <fullName evidence="5">Prophage phiRv2 integrase</fullName>
    </submittedName>
</protein>